<dbReference type="Proteomes" id="UP001200271">
    <property type="component" value="Unassembled WGS sequence"/>
</dbReference>
<protein>
    <submittedName>
        <fullName evidence="1">N-succinyldiaminopimelate aminotransferase</fullName>
    </submittedName>
</protein>
<dbReference type="AlphaFoldDB" id="A0AAW4Y8R0"/>
<accession>A0AAW4Y8R0</accession>
<reference evidence="1" key="1">
    <citation type="journal article" date="2021" name="Front Med (Lausanne)">
        <title>The Prevalence and Determinants of Fusidic Acid Resistance Among Methicillin-Resistant Staphylococcus aureus Clinical Isolates in China.</title>
        <authorList>
            <person name="Zhao H."/>
            <person name="Wang X."/>
            <person name="Wang B."/>
            <person name="Xu Y."/>
            <person name="Rao L."/>
            <person name="Wan B."/>
            <person name="Guo Y."/>
            <person name="Wu X."/>
            <person name="Yu J."/>
            <person name="Chen L."/>
            <person name="Li M."/>
            <person name="Yu F."/>
        </authorList>
    </citation>
    <scope>NUCLEOTIDE SEQUENCE</scope>
    <source>
        <strain evidence="1">NC-4</strain>
    </source>
</reference>
<sequence>MISNKLANIPDSYFGKTMGRKTEHGPLPLINMAVGIPDGPTPQGMID</sequence>
<keyword evidence="1" id="KW-0032">Aminotransferase</keyword>
<keyword evidence="1" id="KW-0808">Transferase</keyword>
<name>A0AAW4Y8R0_STAAU</name>
<feature type="non-terminal residue" evidence="1">
    <location>
        <position position="47"/>
    </location>
</feature>
<dbReference type="InterPro" id="IPR015422">
    <property type="entry name" value="PyrdxlP-dep_Trfase_small"/>
</dbReference>
<reference evidence="1" key="2">
    <citation type="submission" date="2023-08" db="EMBL/GenBank/DDBJ databases">
        <authorList>
            <person name="Zhao H."/>
            <person name="Wang X."/>
        </authorList>
    </citation>
    <scope>NUCLEOTIDE SEQUENCE</scope>
    <source>
        <strain evidence="1">NC-4</strain>
    </source>
</reference>
<gene>
    <name evidence="1" type="ORF">LB359_08155</name>
</gene>
<dbReference type="EMBL" id="JAIUEN010000060">
    <property type="protein sequence ID" value="MCE3362315.1"/>
    <property type="molecule type" value="Genomic_DNA"/>
</dbReference>
<dbReference type="GO" id="GO:0008483">
    <property type="term" value="F:transaminase activity"/>
    <property type="evidence" value="ECO:0007669"/>
    <property type="project" value="UniProtKB-KW"/>
</dbReference>
<comment type="caution">
    <text evidence="1">The sequence shown here is derived from an EMBL/GenBank/DDBJ whole genome shotgun (WGS) entry which is preliminary data.</text>
</comment>
<evidence type="ECO:0000313" key="1">
    <source>
        <dbReference type="EMBL" id="MCE3362315.1"/>
    </source>
</evidence>
<organism evidence="1 2">
    <name type="scientific">Staphylococcus aureus</name>
    <dbReference type="NCBI Taxonomy" id="1280"/>
    <lineage>
        <taxon>Bacteria</taxon>
        <taxon>Bacillati</taxon>
        <taxon>Bacillota</taxon>
        <taxon>Bacilli</taxon>
        <taxon>Bacillales</taxon>
        <taxon>Staphylococcaceae</taxon>
        <taxon>Staphylococcus</taxon>
    </lineage>
</organism>
<evidence type="ECO:0000313" key="2">
    <source>
        <dbReference type="Proteomes" id="UP001200271"/>
    </source>
</evidence>
<dbReference type="Gene3D" id="3.90.1150.10">
    <property type="entry name" value="Aspartate Aminotransferase, domain 1"/>
    <property type="match status" value="1"/>
</dbReference>
<proteinExistence type="predicted"/>